<gene>
    <name evidence="3" type="primary">hpaH</name>
    <name evidence="3" type="ORF">C1S79_03170</name>
</gene>
<protein>
    <submittedName>
        <fullName evidence="3">2-oxo-hepta-3-ene-1,7-dioic acid hydratase</fullName>
    </submittedName>
</protein>
<organism evidence="3 4">
    <name type="scientific">Mycolicibacterium phocaicum</name>
    <dbReference type="NCBI Taxonomy" id="319706"/>
    <lineage>
        <taxon>Bacteria</taxon>
        <taxon>Bacillati</taxon>
        <taxon>Actinomycetota</taxon>
        <taxon>Actinomycetes</taxon>
        <taxon>Mycobacteriales</taxon>
        <taxon>Mycobacteriaceae</taxon>
        <taxon>Mycolicibacterium</taxon>
    </lineage>
</organism>
<sequence>MLNTDTVAAVAAQLEAAQVNRQQISQVSRVYPQMDLDDAYAIQQAWMRHKIAAGREVRGHKIGLTSRAMQRSSNIDEPDYGVLLDDMFFHDGAELPADRFIVPRVEVELAFILDRALSGPRCSVVDVLDATRYVMPALEIIDARIEQVDPETGRTRTVFDTISDNAANAAVVLGGKPVRPNAIDLRWVSALCYRNAVIEESGVAAAVLNHPAVGVAWLANRLGARGVTLQPGDVILSGSFTRPVQARPGDTFHVDYGPLGSISCRFGRLDESAGHAS</sequence>
<dbReference type="AlphaFoldDB" id="A0A7I7ZP04"/>
<dbReference type="GO" id="GO:0008684">
    <property type="term" value="F:2-oxopent-4-enoate hydratase activity"/>
    <property type="evidence" value="ECO:0007669"/>
    <property type="project" value="TreeGrafter"/>
</dbReference>
<dbReference type="NCBIfam" id="TIGR02312">
    <property type="entry name" value="HpaH"/>
    <property type="match status" value="1"/>
</dbReference>
<dbReference type="PANTHER" id="PTHR30143">
    <property type="entry name" value="ACID HYDRATASE"/>
    <property type="match status" value="1"/>
</dbReference>
<accession>A0A7I7ZP04</accession>
<dbReference type="PANTHER" id="PTHR30143:SF0">
    <property type="entry name" value="2-KETO-4-PENTENOATE HYDRATASE"/>
    <property type="match status" value="1"/>
</dbReference>
<dbReference type="GO" id="GO:0018817">
    <property type="term" value="F:2-oxo-hept-3-ene-1,7-dioate hydratase activity"/>
    <property type="evidence" value="ECO:0007669"/>
    <property type="project" value="InterPro"/>
</dbReference>
<evidence type="ECO:0000313" key="4">
    <source>
        <dbReference type="Proteomes" id="UP000309984"/>
    </source>
</evidence>
<comment type="caution">
    <text evidence="3">The sequence shown here is derived from an EMBL/GenBank/DDBJ whole genome shotgun (WGS) entry which is preliminary data.</text>
</comment>
<reference evidence="3 4" key="1">
    <citation type="submission" date="2018-01" db="EMBL/GenBank/DDBJ databases">
        <title>Comparative genomics of Mycobacterium mucogenicum and Mycobacterium neoaurum clade members emphasizing tRNA and non-coding RNA.</title>
        <authorList>
            <person name="Behra P.R.K."/>
            <person name="Pettersson B.M.F."/>
            <person name="Das S."/>
            <person name="Dasgupta S."/>
            <person name="Kirsebom L.A."/>
        </authorList>
    </citation>
    <scope>NUCLEOTIDE SEQUENCE [LARGE SCALE GENOMIC DNA]</scope>
    <source>
        <strain evidence="3 4">DSM 45104</strain>
    </source>
</reference>
<feature type="domain" description="Fumarylacetoacetase-like C-terminal" evidence="2">
    <location>
        <begin position="74"/>
        <end position="265"/>
    </location>
</feature>
<dbReference type="InterPro" id="IPR036663">
    <property type="entry name" value="Fumarylacetoacetase_C_sf"/>
</dbReference>
<dbReference type="FunFam" id="3.90.850.10:FF:000001">
    <property type="entry name" value="2-oxo-hepta-3-ene-1,7-dioic acid hydratase"/>
    <property type="match status" value="1"/>
</dbReference>
<evidence type="ECO:0000313" key="3">
    <source>
        <dbReference type="EMBL" id="TLH73782.1"/>
    </source>
</evidence>
<dbReference type="SUPFAM" id="SSF56529">
    <property type="entry name" value="FAH"/>
    <property type="match status" value="1"/>
</dbReference>
<proteinExistence type="predicted"/>
<keyword evidence="4" id="KW-1185">Reference proteome</keyword>
<dbReference type="GO" id="GO:0005737">
    <property type="term" value="C:cytoplasm"/>
    <property type="evidence" value="ECO:0007669"/>
    <property type="project" value="TreeGrafter"/>
</dbReference>
<dbReference type="RefSeq" id="WP_138247901.1">
    <property type="nucleotide sequence ID" value="NZ_AP022616.1"/>
</dbReference>
<keyword evidence="1" id="KW-0456">Lyase</keyword>
<evidence type="ECO:0000259" key="2">
    <source>
        <dbReference type="Pfam" id="PF01557"/>
    </source>
</evidence>
<dbReference type="InterPro" id="IPR012690">
    <property type="entry name" value="HpcG"/>
</dbReference>
<dbReference type="InterPro" id="IPR050772">
    <property type="entry name" value="Hydratase-Decarb/MhpD_sf"/>
</dbReference>
<dbReference type="InterPro" id="IPR011234">
    <property type="entry name" value="Fumarylacetoacetase-like_C"/>
</dbReference>
<dbReference type="EMBL" id="POTM01000011">
    <property type="protein sequence ID" value="TLH73782.1"/>
    <property type="molecule type" value="Genomic_DNA"/>
</dbReference>
<dbReference type="Pfam" id="PF01557">
    <property type="entry name" value="FAA_hydrolase"/>
    <property type="match status" value="1"/>
</dbReference>
<name>A0A7I7ZP04_9MYCO</name>
<dbReference type="Proteomes" id="UP000309984">
    <property type="component" value="Unassembled WGS sequence"/>
</dbReference>
<dbReference type="Gene3D" id="3.90.850.10">
    <property type="entry name" value="Fumarylacetoacetase-like, C-terminal domain"/>
    <property type="match status" value="1"/>
</dbReference>
<evidence type="ECO:0000256" key="1">
    <source>
        <dbReference type="ARBA" id="ARBA00023239"/>
    </source>
</evidence>